<sequence>MHLMDIRGGREKGRASGEARSYCEKRLPVEEMFVETNGGWGDVWALQLETRRSRIEVCQQKILCTWSEADFQRRCCLPLVRVPRGVVDLFCRSVHRLPSFPLHSELLPYRPVSKRDWSGMDDFPFGSPAVHSRRSWNVQFAALSCVVAMRDLLSNKTVPLRTSEPRWLMLARIPIIPVLFDGSLAPKRMSEAEQMATVKQQFQNIMSNRKTYIHCAITHYAINQVALLRLLAPRSMAALGIFPAAVLVIVTVVTISPTTAASGIAVSDFYIRYAYVGGLENWQYWTGEVERRCRQLYQ</sequence>
<dbReference type="WBParaSite" id="PgR053_g006_t01">
    <property type="protein sequence ID" value="PgR053_g006_t01"/>
    <property type="gene ID" value="PgR053_g006"/>
</dbReference>
<organism evidence="2 3">
    <name type="scientific">Parascaris univalens</name>
    <name type="common">Nematode worm</name>
    <dbReference type="NCBI Taxonomy" id="6257"/>
    <lineage>
        <taxon>Eukaryota</taxon>
        <taxon>Metazoa</taxon>
        <taxon>Ecdysozoa</taxon>
        <taxon>Nematoda</taxon>
        <taxon>Chromadorea</taxon>
        <taxon>Rhabditida</taxon>
        <taxon>Spirurina</taxon>
        <taxon>Ascaridomorpha</taxon>
        <taxon>Ascaridoidea</taxon>
        <taxon>Ascarididae</taxon>
        <taxon>Parascaris</taxon>
    </lineage>
</organism>
<keyword evidence="1" id="KW-1133">Transmembrane helix</keyword>
<keyword evidence="1" id="KW-0472">Membrane</keyword>
<evidence type="ECO:0000313" key="3">
    <source>
        <dbReference type="WBParaSite" id="PgR053_g006_t01"/>
    </source>
</evidence>
<evidence type="ECO:0000256" key="1">
    <source>
        <dbReference type="SAM" id="Phobius"/>
    </source>
</evidence>
<keyword evidence="1" id="KW-0812">Transmembrane</keyword>
<name>A0A915BQP7_PARUN</name>
<accession>A0A915BQP7</accession>
<feature type="transmembrane region" description="Helical" evidence="1">
    <location>
        <begin position="236"/>
        <end position="255"/>
    </location>
</feature>
<reference evidence="3" key="1">
    <citation type="submission" date="2022-11" db="UniProtKB">
        <authorList>
            <consortium name="WormBaseParasite"/>
        </authorList>
    </citation>
    <scope>IDENTIFICATION</scope>
</reference>
<proteinExistence type="predicted"/>
<protein>
    <submittedName>
        <fullName evidence="3">Uncharacterized protein</fullName>
    </submittedName>
</protein>
<evidence type="ECO:0000313" key="2">
    <source>
        <dbReference type="Proteomes" id="UP000887569"/>
    </source>
</evidence>
<dbReference type="Proteomes" id="UP000887569">
    <property type="component" value="Unplaced"/>
</dbReference>
<keyword evidence="2" id="KW-1185">Reference proteome</keyword>
<dbReference type="AlphaFoldDB" id="A0A915BQP7"/>